<gene>
    <name evidence="4" type="ORF">AQS70_10610</name>
</gene>
<dbReference type="NCBIfam" id="TIGR03371">
    <property type="entry name" value="cellulose_yhjQ"/>
    <property type="match status" value="1"/>
</dbReference>
<sequence length="445" mass="47756">MNRTDDISNLFSRFGASADSYHEFESQVDYKEKQPAPPAETPVSHPEIPPKSTVEMAPVVADDEAVEVGQSVSQLEHEPVSLERLDPAPAVEPSSVSAASGVRDSLGIQQASVPAAIVEVEDKAVIADASLKAAHPIEEQPWPVATPSQLRNLLAEVVQARQAHAQALADESLHHAAARGRPVTCKAHIVAMVSLKGGVGKTTLGAGLASSLRLEKGRVFALDLDPQNALHYHLGVEQGVPGIGSLSSELLTWSDRLQHGFDDALLLPYGVLSEDERHALAVEMSEDPHWLARQLDRMHLGEGDVVIIDTATGATPSLDQALDVADEVIVVTTADAASFNTLDIMERLLAASHARAAYSNCSYVVNQFDASREFSRDMLEVLKRRLGEQLIAVVVKDNALGEALAYGRNPLSVPESSAAREDLVQLAEKLQARFETSRAQGVEAQ</sequence>
<keyword evidence="2" id="KW-0067">ATP-binding</keyword>
<dbReference type="GO" id="GO:0005829">
    <property type="term" value="C:cytosol"/>
    <property type="evidence" value="ECO:0007669"/>
    <property type="project" value="TreeGrafter"/>
</dbReference>
<feature type="compositionally biased region" description="Basic and acidic residues" evidence="3">
    <location>
        <begin position="22"/>
        <end position="34"/>
    </location>
</feature>
<comment type="caution">
    <text evidence="4">The sequence shown here is derived from an EMBL/GenBank/DDBJ whole genome shotgun (WGS) entry which is preliminary data.</text>
</comment>
<dbReference type="PANTHER" id="PTHR43384:SF6">
    <property type="entry name" value="SEPTUM SITE-DETERMINING PROTEIN MIND HOMOLOG, CHLOROPLASTIC"/>
    <property type="match status" value="1"/>
</dbReference>
<dbReference type="OrthoDB" id="5288747at2"/>
<accession>A0A0Q1CFN1</accession>
<reference evidence="4 5" key="1">
    <citation type="submission" date="2015-10" db="EMBL/GenBank/DDBJ databases">
        <title>Pseudomonas helleri sp. nov. and Pseudomonas weihenstephanensis sp. nov., isolated from raw cows milk.</title>
        <authorList>
            <person name="Von Neubeck M."/>
            <person name="Huptas C."/>
            <person name="Wenning M."/>
            <person name="Scherer S."/>
        </authorList>
    </citation>
    <scope>NUCLEOTIDE SEQUENCE [LARGE SCALE GENOMIC DNA]</scope>
    <source>
        <strain evidence="4 5">BSTT44</strain>
    </source>
</reference>
<dbReference type="Proteomes" id="UP000050342">
    <property type="component" value="Unassembled WGS sequence"/>
</dbReference>
<evidence type="ECO:0000256" key="2">
    <source>
        <dbReference type="ARBA" id="ARBA00022840"/>
    </source>
</evidence>
<dbReference type="InterPro" id="IPR027417">
    <property type="entry name" value="P-loop_NTPase"/>
</dbReference>
<dbReference type="Gene3D" id="3.40.50.300">
    <property type="entry name" value="P-loop containing nucleotide triphosphate hydrolases"/>
    <property type="match status" value="1"/>
</dbReference>
<dbReference type="GO" id="GO:0016887">
    <property type="term" value="F:ATP hydrolysis activity"/>
    <property type="evidence" value="ECO:0007669"/>
    <property type="project" value="TreeGrafter"/>
</dbReference>
<organism evidence="4 5">
    <name type="scientific">Pseudomonas endophytica</name>
    <dbReference type="NCBI Taxonomy" id="1563157"/>
    <lineage>
        <taxon>Bacteria</taxon>
        <taxon>Pseudomonadati</taxon>
        <taxon>Pseudomonadota</taxon>
        <taxon>Gammaproteobacteria</taxon>
        <taxon>Pseudomonadales</taxon>
        <taxon>Pseudomonadaceae</taxon>
        <taxon>Pseudomonas</taxon>
    </lineage>
</organism>
<keyword evidence="5" id="KW-1185">Reference proteome</keyword>
<dbReference type="Pfam" id="PF06564">
    <property type="entry name" value="CBP_BcsQ"/>
    <property type="match status" value="1"/>
</dbReference>
<dbReference type="PANTHER" id="PTHR43384">
    <property type="entry name" value="SEPTUM SITE-DETERMINING PROTEIN MIND HOMOLOG, CHLOROPLASTIC-RELATED"/>
    <property type="match status" value="1"/>
</dbReference>
<protein>
    <submittedName>
        <fullName evidence="4">Cell morphology protein</fullName>
    </submittedName>
</protein>
<dbReference type="EMBL" id="LLWH01000168">
    <property type="protein sequence ID" value="KQB53416.1"/>
    <property type="molecule type" value="Genomic_DNA"/>
</dbReference>
<dbReference type="CDD" id="cd02042">
    <property type="entry name" value="ParAB_family"/>
    <property type="match status" value="1"/>
</dbReference>
<proteinExistence type="predicted"/>
<dbReference type="GO" id="GO:0005524">
    <property type="term" value="F:ATP binding"/>
    <property type="evidence" value="ECO:0007669"/>
    <property type="project" value="UniProtKB-KW"/>
</dbReference>
<dbReference type="SUPFAM" id="SSF52540">
    <property type="entry name" value="P-loop containing nucleoside triphosphate hydrolases"/>
    <property type="match status" value="1"/>
</dbReference>
<evidence type="ECO:0000313" key="5">
    <source>
        <dbReference type="Proteomes" id="UP000050342"/>
    </source>
</evidence>
<evidence type="ECO:0000313" key="4">
    <source>
        <dbReference type="EMBL" id="KQB53416.1"/>
    </source>
</evidence>
<dbReference type="RefSeq" id="WP_055103136.1">
    <property type="nucleotide sequence ID" value="NZ_LLWH01000168.1"/>
</dbReference>
<dbReference type="AlphaFoldDB" id="A0A0Q1CFN1"/>
<dbReference type="STRING" id="1563157.AQS70_10610"/>
<evidence type="ECO:0000256" key="1">
    <source>
        <dbReference type="ARBA" id="ARBA00022741"/>
    </source>
</evidence>
<evidence type="ECO:0000256" key="3">
    <source>
        <dbReference type="SAM" id="MobiDB-lite"/>
    </source>
</evidence>
<dbReference type="InterPro" id="IPR050625">
    <property type="entry name" value="ParA/MinD_ATPase"/>
</dbReference>
<feature type="region of interest" description="Disordered" evidence="3">
    <location>
        <begin position="22"/>
        <end position="54"/>
    </location>
</feature>
<keyword evidence="1" id="KW-0547">Nucleotide-binding</keyword>
<dbReference type="InterPro" id="IPR017746">
    <property type="entry name" value="Cellulose_synthase_operon_BcsQ"/>
</dbReference>
<dbReference type="GO" id="GO:0009898">
    <property type="term" value="C:cytoplasmic side of plasma membrane"/>
    <property type="evidence" value="ECO:0007669"/>
    <property type="project" value="TreeGrafter"/>
</dbReference>
<dbReference type="GO" id="GO:0051782">
    <property type="term" value="P:negative regulation of cell division"/>
    <property type="evidence" value="ECO:0007669"/>
    <property type="project" value="TreeGrafter"/>
</dbReference>
<name>A0A0Q1CFN1_9PSED</name>